<evidence type="ECO:0000259" key="3">
    <source>
        <dbReference type="Pfam" id="PF00326"/>
    </source>
</evidence>
<dbReference type="PANTHER" id="PTHR22946:SF9">
    <property type="entry name" value="POLYKETIDE TRANSFERASE AF380"/>
    <property type="match status" value="1"/>
</dbReference>
<sequence>MNESVVLQKPSKPRKSRAKKIIIIIATVLVVLFIGLLIFIPYAIMPMFLGQHYEQQQFNSSDYGISSERITLVTDDSLSLAAWRTRAETETSKGTIIILSGIQNPSVTAFFGYAKMFADHGWDSLLIEMRARGESEGEEIGLGLTEWRDVKAGVEFLRADQEVKDLPIVALGTSMGGSTVITAAGELPEVSAVISISAFSSWSDVFIYNMEMNGMPKAISVMDTPFLNAYLGFHFGFNTLKYSAEKSIVKLGERPILMMHSTGDSQIPYEQFEKLLSKAKKHNIDVTTFVREGDEHFVCYEQYSENPAEDIEFSQAVLNFLAAKFP</sequence>
<dbReference type="PANTHER" id="PTHR22946">
    <property type="entry name" value="DIENELACTONE HYDROLASE DOMAIN-CONTAINING PROTEIN-RELATED"/>
    <property type="match status" value="1"/>
</dbReference>
<reference evidence="5" key="1">
    <citation type="journal article" date="2019" name="Int. J. Syst. Evol. Microbiol.">
        <title>The Global Catalogue of Microorganisms (GCM) 10K type strain sequencing project: providing services to taxonomists for standard genome sequencing and annotation.</title>
        <authorList>
            <consortium name="The Broad Institute Genomics Platform"/>
            <consortium name="The Broad Institute Genome Sequencing Center for Infectious Disease"/>
            <person name="Wu L."/>
            <person name="Ma J."/>
        </authorList>
    </citation>
    <scope>NUCLEOTIDE SEQUENCE [LARGE SCALE GENOMIC DNA]</scope>
    <source>
        <strain evidence="5">CGMCC 1.15420</strain>
    </source>
</reference>
<keyword evidence="2" id="KW-0472">Membrane</keyword>
<evidence type="ECO:0000256" key="1">
    <source>
        <dbReference type="ARBA" id="ARBA00022801"/>
    </source>
</evidence>
<dbReference type="SUPFAM" id="SSF53474">
    <property type="entry name" value="alpha/beta-Hydrolases"/>
    <property type="match status" value="1"/>
</dbReference>
<keyword evidence="2" id="KW-1133">Transmembrane helix</keyword>
<organism evidence="4 5">
    <name type="scientific">Paenibacillus aceti</name>
    <dbReference type="NCBI Taxonomy" id="1820010"/>
    <lineage>
        <taxon>Bacteria</taxon>
        <taxon>Bacillati</taxon>
        <taxon>Bacillota</taxon>
        <taxon>Bacilli</taxon>
        <taxon>Bacillales</taxon>
        <taxon>Paenibacillaceae</taxon>
        <taxon>Paenibacillus</taxon>
    </lineage>
</organism>
<dbReference type="Proteomes" id="UP000608420">
    <property type="component" value="Unassembled WGS sequence"/>
</dbReference>
<dbReference type="Pfam" id="PF00326">
    <property type="entry name" value="Peptidase_S9"/>
    <property type="match status" value="1"/>
</dbReference>
<feature type="domain" description="Peptidase S9 prolyl oligopeptidase catalytic" evidence="3">
    <location>
        <begin position="143"/>
        <end position="306"/>
    </location>
</feature>
<dbReference type="InterPro" id="IPR050261">
    <property type="entry name" value="FrsA_esterase"/>
</dbReference>
<protein>
    <recommendedName>
        <fullName evidence="3">Peptidase S9 prolyl oligopeptidase catalytic domain-containing protein</fullName>
    </recommendedName>
</protein>
<proteinExistence type="predicted"/>
<dbReference type="InterPro" id="IPR029058">
    <property type="entry name" value="AB_hydrolase_fold"/>
</dbReference>
<evidence type="ECO:0000256" key="2">
    <source>
        <dbReference type="SAM" id="Phobius"/>
    </source>
</evidence>
<dbReference type="Gene3D" id="3.40.50.1820">
    <property type="entry name" value="alpha/beta hydrolase"/>
    <property type="match status" value="1"/>
</dbReference>
<name>A0ABQ1VQ99_9BACL</name>
<accession>A0ABQ1VQ99</accession>
<dbReference type="EMBL" id="BMIW01000002">
    <property type="protein sequence ID" value="GGF86198.1"/>
    <property type="molecule type" value="Genomic_DNA"/>
</dbReference>
<keyword evidence="2" id="KW-0812">Transmembrane</keyword>
<keyword evidence="5" id="KW-1185">Reference proteome</keyword>
<evidence type="ECO:0000313" key="4">
    <source>
        <dbReference type="EMBL" id="GGF86198.1"/>
    </source>
</evidence>
<comment type="caution">
    <text evidence="4">The sequence shown here is derived from an EMBL/GenBank/DDBJ whole genome shotgun (WGS) entry which is preliminary data.</text>
</comment>
<gene>
    <name evidence="4" type="ORF">GCM10010913_04560</name>
</gene>
<dbReference type="RefSeq" id="WP_120460178.1">
    <property type="nucleotide sequence ID" value="NZ_BMIW01000002.1"/>
</dbReference>
<feature type="transmembrane region" description="Helical" evidence="2">
    <location>
        <begin position="21"/>
        <end position="44"/>
    </location>
</feature>
<dbReference type="InterPro" id="IPR001375">
    <property type="entry name" value="Peptidase_S9_cat"/>
</dbReference>
<keyword evidence="1" id="KW-0378">Hydrolase</keyword>
<evidence type="ECO:0000313" key="5">
    <source>
        <dbReference type="Proteomes" id="UP000608420"/>
    </source>
</evidence>